<dbReference type="Proteomes" id="UP000230273">
    <property type="component" value="Unassembled WGS sequence"/>
</dbReference>
<accession>A0A2G9YWT5</accession>
<dbReference type="Pfam" id="PF13366">
    <property type="entry name" value="PDDEXK_3"/>
    <property type="match status" value="1"/>
</dbReference>
<comment type="caution">
    <text evidence="1">The sequence shown here is derived from an EMBL/GenBank/DDBJ whole genome shotgun (WGS) entry which is preliminary data.</text>
</comment>
<organism evidence="1 2">
    <name type="scientific">Candidatus Nealsonbacteria bacterium CG23_combo_of_CG06-09_8_20_14_all_38_19</name>
    <dbReference type="NCBI Taxonomy" id="1974721"/>
    <lineage>
        <taxon>Bacteria</taxon>
        <taxon>Candidatus Nealsoniibacteriota</taxon>
    </lineage>
</organism>
<proteinExistence type="predicted"/>
<dbReference type="InterPro" id="IPR026350">
    <property type="entry name" value="GxxExxY"/>
</dbReference>
<sequence length="129" mass="15474">MKELVFPELSYKVIGIAFKVFNSLGYGHQEKYFQRAIALELDKQGIRYEKEKEIKLNYNNHCIGKYFLDFLIEDKIILELKVVPEFKHTHLKRTLEYLDATKVKLAILVYFTRNGVKYRRIINPRIKIY</sequence>
<evidence type="ECO:0000313" key="1">
    <source>
        <dbReference type="EMBL" id="PIP23707.1"/>
    </source>
</evidence>
<evidence type="ECO:0000313" key="2">
    <source>
        <dbReference type="Proteomes" id="UP000230273"/>
    </source>
</evidence>
<dbReference type="NCBIfam" id="TIGR04256">
    <property type="entry name" value="GxxExxY"/>
    <property type="match status" value="1"/>
</dbReference>
<name>A0A2G9YWT5_9BACT</name>
<reference evidence="1 2" key="1">
    <citation type="submission" date="2017-09" db="EMBL/GenBank/DDBJ databases">
        <title>Depth-based differentiation of microbial function through sediment-hosted aquifers and enrichment of novel symbionts in the deep terrestrial subsurface.</title>
        <authorList>
            <person name="Probst A.J."/>
            <person name="Ladd B."/>
            <person name="Jarett J.K."/>
            <person name="Geller-Mcgrath D.E."/>
            <person name="Sieber C.M."/>
            <person name="Emerson J.B."/>
            <person name="Anantharaman K."/>
            <person name="Thomas B.C."/>
            <person name="Malmstrom R."/>
            <person name="Stieglmeier M."/>
            <person name="Klingl A."/>
            <person name="Woyke T."/>
            <person name="Ryan C.M."/>
            <person name="Banfield J.F."/>
        </authorList>
    </citation>
    <scope>NUCLEOTIDE SEQUENCE [LARGE SCALE GENOMIC DNA]</scope>
    <source>
        <strain evidence="1">CG23_combo_of_CG06-09_8_20_14_all_38_19</strain>
    </source>
</reference>
<protein>
    <submittedName>
        <fullName evidence="1">GxxExxY protein</fullName>
    </submittedName>
</protein>
<dbReference type="EMBL" id="PCRP01000029">
    <property type="protein sequence ID" value="PIP23707.1"/>
    <property type="molecule type" value="Genomic_DNA"/>
</dbReference>
<dbReference type="AlphaFoldDB" id="A0A2G9YWT5"/>
<gene>
    <name evidence="1" type="ORF">COX36_01830</name>
</gene>